<evidence type="ECO:0000256" key="2">
    <source>
        <dbReference type="SAM" id="Coils"/>
    </source>
</evidence>
<feature type="chain" id="PRO_5037089893" evidence="4">
    <location>
        <begin position="40"/>
        <end position="320"/>
    </location>
</feature>
<dbReference type="SUPFAM" id="SSF111369">
    <property type="entry name" value="HlyD-like secretion proteins"/>
    <property type="match status" value="1"/>
</dbReference>
<evidence type="ECO:0000259" key="5">
    <source>
        <dbReference type="Pfam" id="PF25917"/>
    </source>
</evidence>
<organism evidence="7 8">
    <name type="scientific">Candidatus Korobacter versatilis</name>
    <dbReference type="NCBI Taxonomy" id="658062"/>
    <lineage>
        <taxon>Bacteria</taxon>
        <taxon>Pseudomonadati</taxon>
        <taxon>Acidobacteriota</taxon>
        <taxon>Terriglobia</taxon>
        <taxon>Terriglobales</taxon>
        <taxon>Candidatus Korobacteraceae</taxon>
        <taxon>Candidatus Korobacter</taxon>
    </lineage>
</organism>
<evidence type="ECO:0000256" key="3">
    <source>
        <dbReference type="SAM" id="MobiDB-lite"/>
    </source>
</evidence>
<evidence type="ECO:0000313" key="8">
    <source>
        <dbReference type="Proteomes" id="UP000779809"/>
    </source>
</evidence>
<feature type="compositionally biased region" description="Low complexity" evidence="3">
    <location>
        <begin position="45"/>
        <end position="69"/>
    </location>
</feature>
<evidence type="ECO:0000256" key="1">
    <source>
        <dbReference type="ARBA" id="ARBA00009477"/>
    </source>
</evidence>
<evidence type="ECO:0000259" key="6">
    <source>
        <dbReference type="Pfam" id="PF25954"/>
    </source>
</evidence>
<keyword evidence="4" id="KW-0732">Signal</keyword>
<dbReference type="Pfam" id="PF25954">
    <property type="entry name" value="Beta-barrel_RND_2"/>
    <property type="match status" value="1"/>
</dbReference>
<gene>
    <name evidence="7" type="ORF">HYX28_02005</name>
</gene>
<feature type="region of interest" description="Disordered" evidence="3">
    <location>
        <begin position="45"/>
        <end position="72"/>
    </location>
</feature>
<dbReference type="GO" id="GO:1990281">
    <property type="term" value="C:efflux pump complex"/>
    <property type="evidence" value="ECO:0007669"/>
    <property type="project" value="TreeGrafter"/>
</dbReference>
<dbReference type="InterPro" id="IPR006143">
    <property type="entry name" value="RND_pump_MFP"/>
</dbReference>
<feature type="signal peptide" evidence="4">
    <location>
        <begin position="1"/>
        <end position="39"/>
    </location>
</feature>
<proteinExistence type="inferred from homology"/>
<dbReference type="InterPro" id="IPR058792">
    <property type="entry name" value="Beta-barrel_RND_2"/>
</dbReference>
<dbReference type="PANTHER" id="PTHR30469:SF15">
    <property type="entry name" value="HLYD FAMILY OF SECRETION PROTEINS"/>
    <property type="match status" value="1"/>
</dbReference>
<feature type="domain" description="CusB-like beta-barrel" evidence="6">
    <location>
        <begin position="249"/>
        <end position="319"/>
    </location>
</feature>
<sequence length="320" mass="34882">MGVGENMVADAMVNSKRRKTALKRHFMNLALLLSAAAMAGCSGTNAAANKPSAPAPKPVVTTAAATPTTENDGVVASGPLIVENQVEVEAQREGMVSHISVDTGTLVQKGQLLGELDNRQVMADRDAAASRVKSLEFDVKGWEYETKVLEADLARAEKMWEAQLITKQDLDHTRYKVEADRFETERYRANLESARQQLKTAELELAKTRIVAPFPGVVGRRYVRVGDKVTMGERLFWVTQTAPLRMRFTLPEKYVGKIHKGDMLTVTITDAPEVKHSARILLVSPVIDPASGTIEVSAEVMPPLGDLKPGMSATVSFSPK</sequence>
<dbReference type="PANTHER" id="PTHR30469">
    <property type="entry name" value="MULTIDRUG RESISTANCE PROTEIN MDTA"/>
    <property type="match status" value="1"/>
</dbReference>
<keyword evidence="2" id="KW-0175">Coiled coil</keyword>
<feature type="coiled-coil region" evidence="2">
    <location>
        <begin position="184"/>
        <end position="211"/>
    </location>
</feature>
<dbReference type="GO" id="GO:0015562">
    <property type="term" value="F:efflux transmembrane transporter activity"/>
    <property type="evidence" value="ECO:0007669"/>
    <property type="project" value="TreeGrafter"/>
</dbReference>
<dbReference type="InterPro" id="IPR058625">
    <property type="entry name" value="MdtA-like_BSH"/>
</dbReference>
<name>A0A932A6M5_9BACT</name>
<protein>
    <submittedName>
        <fullName evidence="7">Efflux RND transporter periplasmic adaptor subunit</fullName>
    </submittedName>
</protein>
<dbReference type="Pfam" id="PF25917">
    <property type="entry name" value="BSH_RND"/>
    <property type="match status" value="1"/>
</dbReference>
<comment type="caution">
    <text evidence="7">The sequence shown here is derived from an EMBL/GenBank/DDBJ whole genome shotgun (WGS) entry which is preliminary data.</text>
</comment>
<evidence type="ECO:0000256" key="4">
    <source>
        <dbReference type="SAM" id="SignalP"/>
    </source>
</evidence>
<dbReference type="AlphaFoldDB" id="A0A932A6M5"/>
<dbReference type="Proteomes" id="UP000779809">
    <property type="component" value="Unassembled WGS sequence"/>
</dbReference>
<feature type="domain" description="Multidrug resistance protein MdtA-like barrel-sandwich hybrid" evidence="5">
    <location>
        <begin position="84"/>
        <end position="239"/>
    </location>
</feature>
<accession>A0A932A6M5</accession>
<reference evidence="7" key="1">
    <citation type="submission" date="2020-07" db="EMBL/GenBank/DDBJ databases">
        <title>Huge and variable diversity of episymbiotic CPR bacteria and DPANN archaea in groundwater ecosystems.</title>
        <authorList>
            <person name="He C.Y."/>
            <person name="Keren R."/>
            <person name="Whittaker M."/>
            <person name="Farag I.F."/>
            <person name="Doudna J."/>
            <person name="Cate J.H.D."/>
            <person name="Banfield J.F."/>
        </authorList>
    </citation>
    <scope>NUCLEOTIDE SEQUENCE</scope>
    <source>
        <strain evidence="7">NC_groundwater_580_Pr5_B-0.1um_64_19</strain>
    </source>
</reference>
<dbReference type="NCBIfam" id="TIGR01730">
    <property type="entry name" value="RND_mfp"/>
    <property type="match status" value="1"/>
</dbReference>
<comment type="similarity">
    <text evidence="1">Belongs to the membrane fusion protein (MFP) (TC 8.A.1) family.</text>
</comment>
<dbReference type="Gene3D" id="2.40.50.100">
    <property type="match status" value="1"/>
</dbReference>
<dbReference type="Gene3D" id="2.40.30.170">
    <property type="match status" value="1"/>
</dbReference>
<evidence type="ECO:0000313" key="7">
    <source>
        <dbReference type="EMBL" id="MBI2677537.1"/>
    </source>
</evidence>
<dbReference type="Gene3D" id="1.10.287.470">
    <property type="entry name" value="Helix hairpin bin"/>
    <property type="match status" value="1"/>
</dbReference>
<dbReference type="EMBL" id="JACPNR010000004">
    <property type="protein sequence ID" value="MBI2677537.1"/>
    <property type="molecule type" value="Genomic_DNA"/>
</dbReference>